<dbReference type="Proteomes" id="UP001500618">
    <property type="component" value="Unassembled WGS sequence"/>
</dbReference>
<feature type="transmembrane region" description="Helical" evidence="7">
    <location>
        <begin position="108"/>
        <end position="127"/>
    </location>
</feature>
<evidence type="ECO:0000256" key="7">
    <source>
        <dbReference type="SAM" id="Phobius"/>
    </source>
</evidence>
<feature type="transmembrane region" description="Helical" evidence="7">
    <location>
        <begin position="81"/>
        <end position="102"/>
    </location>
</feature>
<dbReference type="CDD" id="cd06173">
    <property type="entry name" value="MFS_MefA_like"/>
    <property type="match status" value="1"/>
</dbReference>
<feature type="transmembrane region" description="Helical" evidence="7">
    <location>
        <begin position="222"/>
        <end position="246"/>
    </location>
</feature>
<dbReference type="PANTHER" id="PTHR23513:SF9">
    <property type="entry name" value="ENTEROBACTIN EXPORTER ENTS"/>
    <property type="match status" value="1"/>
</dbReference>
<reference evidence="9" key="1">
    <citation type="journal article" date="2019" name="Int. J. Syst. Evol. Microbiol.">
        <title>The Global Catalogue of Microorganisms (GCM) 10K type strain sequencing project: providing services to taxonomists for standard genome sequencing and annotation.</title>
        <authorList>
            <consortium name="The Broad Institute Genomics Platform"/>
            <consortium name="The Broad Institute Genome Sequencing Center for Infectious Disease"/>
            <person name="Wu L."/>
            <person name="Ma J."/>
        </authorList>
    </citation>
    <scope>NUCLEOTIDE SEQUENCE [LARGE SCALE GENOMIC DNA]</scope>
    <source>
        <strain evidence="9">JCM 14718</strain>
    </source>
</reference>
<feature type="transmembrane region" description="Helical" evidence="7">
    <location>
        <begin position="378"/>
        <end position="400"/>
    </location>
</feature>
<feature type="transmembrane region" description="Helical" evidence="7">
    <location>
        <begin position="20"/>
        <end position="42"/>
    </location>
</feature>
<evidence type="ECO:0000313" key="9">
    <source>
        <dbReference type="Proteomes" id="UP001500618"/>
    </source>
</evidence>
<evidence type="ECO:0000256" key="6">
    <source>
        <dbReference type="ARBA" id="ARBA00023136"/>
    </source>
</evidence>
<protein>
    <submittedName>
        <fullName evidence="8">MFS transporter</fullName>
    </submittedName>
</protein>
<keyword evidence="9" id="KW-1185">Reference proteome</keyword>
<evidence type="ECO:0000256" key="1">
    <source>
        <dbReference type="ARBA" id="ARBA00004429"/>
    </source>
</evidence>
<dbReference type="Pfam" id="PF05977">
    <property type="entry name" value="MFS_3"/>
    <property type="match status" value="1"/>
</dbReference>
<feature type="transmembrane region" description="Helical" evidence="7">
    <location>
        <begin position="48"/>
        <end position="69"/>
    </location>
</feature>
<keyword evidence="2" id="KW-0813">Transport</keyword>
<dbReference type="PANTHER" id="PTHR23513">
    <property type="entry name" value="INTEGRAL MEMBRANE EFFLUX PROTEIN-RELATED"/>
    <property type="match status" value="1"/>
</dbReference>
<feature type="transmembrane region" description="Helical" evidence="7">
    <location>
        <begin position="147"/>
        <end position="170"/>
    </location>
</feature>
<comment type="subcellular location">
    <subcellularLocation>
        <location evidence="1">Cell inner membrane</location>
        <topology evidence="1">Multi-pass membrane protein</topology>
    </subcellularLocation>
</comment>
<evidence type="ECO:0000256" key="4">
    <source>
        <dbReference type="ARBA" id="ARBA00022692"/>
    </source>
</evidence>
<evidence type="ECO:0000313" key="8">
    <source>
        <dbReference type="EMBL" id="GAA1674615.1"/>
    </source>
</evidence>
<feature type="transmembrane region" description="Helical" evidence="7">
    <location>
        <begin position="176"/>
        <end position="195"/>
    </location>
</feature>
<feature type="transmembrane region" description="Helical" evidence="7">
    <location>
        <begin position="288"/>
        <end position="306"/>
    </location>
</feature>
<name>A0ABP4SKZ0_9ACTN</name>
<proteinExistence type="predicted"/>
<dbReference type="InterPro" id="IPR010290">
    <property type="entry name" value="TM_effector"/>
</dbReference>
<evidence type="ECO:0000256" key="5">
    <source>
        <dbReference type="ARBA" id="ARBA00022989"/>
    </source>
</evidence>
<dbReference type="SUPFAM" id="SSF103473">
    <property type="entry name" value="MFS general substrate transporter"/>
    <property type="match status" value="1"/>
</dbReference>
<keyword evidence="5 7" id="KW-1133">Transmembrane helix</keyword>
<feature type="transmembrane region" description="Helical" evidence="7">
    <location>
        <begin position="258"/>
        <end position="276"/>
    </location>
</feature>
<organism evidence="8 9">
    <name type="scientific">Fodinicola feengrottensis</name>
    <dbReference type="NCBI Taxonomy" id="435914"/>
    <lineage>
        <taxon>Bacteria</taxon>
        <taxon>Bacillati</taxon>
        <taxon>Actinomycetota</taxon>
        <taxon>Actinomycetes</taxon>
        <taxon>Mycobacteriales</taxon>
        <taxon>Fodinicola</taxon>
    </lineage>
</organism>
<keyword evidence="6 7" id="KW-0472">Membrane</keyword>
<dbReference type="Gene3D" id="1.20.1250.20">
    <property type="entry name" value="MFS general substrate transporter like domains"/>
    <property type="match status" value="1"/>
</dbReference>
<evidence type="ECO:0000256" key="2">
    <source>
        <dbReference type="ARBA" id="ARBA00022448"/>
    </source>
</evidence>
<evidence type="ECO:0000256" key="3">
    <source>
        <dbReference type="ARBA" id="ARBA00022475"/>
    </source>
</evidence>
<accession>A0ABP4SKZ0</accession>
<dbReference type="InterPro" id="IPR036259">
    <property type="entry name" value="MFS_trans_sf"/>
</dbReference>
<keyword evidence="3" id="KW-1003">Cell membrane</keyword>
<sequence length="405" mass="41031">MSLLVDTRPLRDSAAFRRLWWGSGLSAIGSQMTTFAVALQVFTLTHSSLAVGTVGLAAAVPAITAGLFGGPVIDAVDRHRLVLLTSSGLAVVSGLFAVQAYANLEQLWLLYALVALQGLLGAVDGPARRTFLARLLPADRVPAGAALTLFSVHLSVTAGPALAGLLAAGWGLKVCYLLDALSFAAALYSIARLPAMRPQGGAARPGLTAVRDGLRFILGNRILSGALLADVCATTLGMPFALFPAINAARFGGGAQTLGLLPAAVAVGGIIGSMVSGPVGKIRRPGRAMLLAVAVWGAGLAGFGLVPGLWPALAMLVLAGAADAISVIFRTSMVQLNTPDQFRGRTSATEYVVGAACPYLGNFRAGAIGSLISPAVSATAGGLAVIASAAVIGLAVPGFARYRAD</sequence>
<dbReference type="EMBL" id="BAAANY010000008">
    <property type="protein sequence ID" value="GAA1674615.1"/>
    <property type="molecule type" value="Genomic_DNA"/>
</dbReference>
<comment type="caution">
    <text evidence="8">The sequence shown here is derived from an EMBL/GenBank/DDBJ whole genome shotgun (WGS) entry which is preliminary data.</text>
</comment>
<gene>
    <name evidence="8" type="ORF">GCM10009765_25010</name>
</gene>
<keyword evidence="4 7" id="KW-0812">Transmembrane</keyword>